<dbReference type="Proteomes" id="UP001305414">
    <property type="component" value="Unassembled WGS sequence"/>
</dbReference>
<keyword evidence="3" id="KW-1185">Reference proteome</keyword>
<dbReference type="AlphaFoldDB" id="A0AAN7Z7C6"/>
<dbReference type="InterPro" id="IPR012942">
    <property type="entry name" value="SRR1-like"/>
</dbReference>
<protein>
    <recommendedName>
        <fullName evidence="1">SRR1-like domain-containing protein</fullName>
    </recommendedName>
</protein>
<comment type="caution">
    <text evidence="2">The sequence shown here is derived from an EMBL/GenBank/DDBJ whole genome shotgun (WGS) entry which is preliminary data.</text>
</comment>
<accession>A0AAN7Z7C6</accession>
<evidence type="ECO:0000313" key="2">
    <source>
        <dbReference type="EMBL" id="KAK5633107.1"/>
    </source>
</evidence>
<name>A0AAN7Z7C6_9PEZI</name>
<sequence length="344" mass="39272">MLPHNVRGIAMEEPDQKLAQMKSIINEIKAIYNQGTPLFTKEAMRKVGQELEICKTVTSGRRYVTLRGINGVDYTNPVDHPREQLTSRAELYVGGSTWVINYNSIESLTRERDIEFFSPQRAYLAMEINACYRELETPLIPDENDLQIFSTEDLLKAYQDIGRQWRTSDYYQQLQAALAKVKSPIALDKIIGVALGPLTIQTQLNHRSVLQHILLSAIQSIFTEQNVLSASSKRYVQDPVYTQEHQDALSLTEFTMLEDPQAFLALDNSSVLLSICADIPVKEIVADICCPGVIIWDRKINDSVLRTDLDSSRVDKLLEQNYHELHFPFHESFSDLVMYVRKTT</sequence>
<evidence type="ECO:0000313" key="3">
    <source>
        <dbReference type="Proteomes" id="UP001305414"/>
    </source>
</evidence>
<dbReference type="PANTHER" id="PTHR42080:SF3">
    <property type="entry name" value="SRR1-LIKE DOMAIN-CONTAINING PROTEIN"/>
    <property type="match status" value="1"/>
</dbReference>
<dbReference type="EMBL" id="JAWHQM010000030">
    <property type="protein sequence ID" value="KAK5633107.1"/>
    <property type="molecule type" value="Genomic_DNA"/>
</dbReference>
<feature type="domain" description="SRR1-like" evidence="1">
    <location>
        <begin position="175"/>
        <end position="339"/>
    </location>
</feature>
<gene>
    <name evidence="2" type="ORF">RRF57_008821</name>
</gene>
<proteinExistence type="predicted"/>
<evidence type="ECO:0000259" key="1">
    <source>
        <dbReference type="Pfam" id="PF07985"/>
    </source>
</evidence>
<dbReference type="PANTHER" id="PTHR42080">
    <property type="entry name" value="SRR1 DOMAIN-CONTAINING PROTEIN"/>
    <property type="match status" value="1"/>
</dbReference>
<dbReference type="Pfam" id="PF07985">
    <property type="entry name" value="SRR1"/>
    <property type="match status" value="1"/>
</dbReference>
<organism evidence="2 3">
    <name type="scientific">Xylaria bambusicola</name>
    <dbReference type="NCBI Taxonomy" id="326684"/>
    <lineage>
        <taxon>Eukaryota</taxon>
        <taxon>Fungi</taxon>
        <taxon>Dikarya</taxon>
        <taxon>Ascomycota</taxon>
        <taxon>Pezizomycotina</taxon>
        <taxon>Sordariomycetes</taxon>
        <taxon>Xylariomycetidae</taxon>
        <taxon>Xylariales</taxon>
        <taxon>Xylariaceae</taxon>
        <taxon>Xylaria</taxon>
    </lineage>
</organism>
<reference evidence="2 3" key="1">
    <citation type="submission" date="2023-10" db="EMBL/GenBank/DDBJ databases">
        <title>Draft genome sequence of Xylaria bambusicola isolate GMP-LS, the root and basal stem rot pathogen of sugarcane in Indonesia.</title>
        <authorList>
            <person name="Selvaraj P."/>
            <person name="Muralishankar V."/>
            <person name="Muruganantham S."/>
            <person name="Sp S."/>
            <person name="Haryani S."/>
            <person name="Lau K.J.X."/>
            <person name="Naqvi N.I."/>
        </authorList>
    </citation>
    <scope>NUCLEOTIDE SEQUENCE [LARGE SCALE GENOMIC DNA]</scope>
    <source>
        <strain evidence="2">GMP-LS</strain>
    </source>
</reference>